<dbReference type="InterPro" id="IPR049046">
    <property type="entry name" value="Beta-AFase-like_GH127_middle"/>
</dbReference>
<dbReference type="PANTHER" id="PTHR31151:SF0">
    <property type="entry name" value="PROLINE-TRNA LIGASE (DUF1680)"/>
    <property type="match status" value="1"/>
</dbReference>
<proteinExistence type="predicted"/>
<name>A0ABV5ENA7_9MICO</name>
<evidence type="ECO:0000259" key="2">
    <source>
        <dbReference type="Pfam" id="PF20736"/>
    </source>
</evidence>
<reference evidence="3 4" key="1">
    <citation type="submission" date="2024-08" db="EMBL/GenBank/DDBJ databases">
        <title>Heavy metals resistant antinobacteria isolated from wastewater.</title>
        <authorList>
            <person name="Roman Ponce B."/>
            <person name="Blanco Mercado M.A."/>
            <person name="Avila Aldana I.N."/>
            <person name="Morales Arrieta S."/>
        </authorList>
    </citation>
    <scope>NUCLEOTIDE SEQUENCE [LARGE SCALE GENOMIC DNA]</scope>
    <source>
        <strain evidence="4">sma-1</strain>
    </source>
</reference>
<dbReference type="Pfam" id="PF07944">
    <property type="entry name" value="Beta-AFase-like_GH127_cat"/>
    <property type="match status" value="1"/>
</dbReference>
<dbReference type="InterPro" id="IPR008928">
    <property type="entry name" value="6-hairpin_glycosidase_sf"/>
</dbReference>
<dbReference type="EMBL" id="JBHLHV010000001">
    <property type="protein sequence ID" value="MFB8891431.1"/>
    <property type="molecule type" value="Genomic_DNA"/>
</dbReference>
<evidence type="ECO:0000259" key="1">
    <source>
        <dbReference type="Pfam" id="PF07944"/>
    </source>
</evidence>
<organism evidence="3 4">
    <name type="scientific">Microbacterium plantarum</name>
    <dbReference type="NCBI Taxonomy" id="1816425"/>
    <lineage>
        <taxon>Bacteria</taxon>
        <taxon>Bacillati</taxon>
        <taxon>Actinomycetota</taxon>
        <taxon>Actinomycetes</taxon>
        <taxon>Micrococcales</taxon>
        <taxon>Microbacteriaceae</taxon>
        <taxon>Microbacterium</taxon>
    </lineage>
</organism>
<sequence>MDARAVDGRAMTDAAPRALPFPSGAVRLKPTSAFAPARDRMLHLARVYPIDRLLAVFRAGAGLDTRGAEPPGAWEGFGHPAEEPWGEYDYPGREAAQTANLLRGHYAGHFLSMLALAAAGEDDDELRSRVDELVGGLAEVQQALAATGRYSHPGLLFASGEWQFARLEHFAPYGEIWAPYYTCHKLMAGLLDAYELAGNKQALEVVTGMAHWISGRLEKLDHDHRQRMWSLYIAGEFGGMNETLARLSAIVDEPRFLAAARAFDQGDLLEAGSSGHDILDGMHANQHLPQLVGYVREYELTGERRYLAAAIGVFDQVVPGRMYAHGGTGENELWGPPRTVAGDIGRRNAETCATYNLVKLAEALFTHTLAPRFLDYAERARQNHILGSRRAVDSDDSPEVTYMFPVHAGALPEYDNVGTCCGGTGLENHVGHQAGIFFRDTGAEPALWVARYTPAELRWDERGVSVEVDQEHPFADRVTLRVQTTAGHAVRLAVHLRVPDWVTGGAEVAVDGHRVDVDAAPGGFVTIDRTWRGDERIELTLPAALRSEPTIDDPRLRSLRYGPHALVARDESTTPIERAWDARRMPGGAIRADLDDVSAALAATGAVSIAGLRHEPVWNGSDERYHLYSRADDRTIGFAGVETGVPARRRADGTTLIDALWAEPAPQDDAELLDRLVAVCRIGMADSLVSASEARAVIGAGLDAGLGIGGGTAPTADAARRARDFVGALTTTPDAVMPPTVDIVVSPAPAASGWFTAPPTVEVRAAGVTSDRLRLELRIDDGPWRPVDGPVVVDREGVVRLAARAVDADGRSSAVRRELAIDTEPPRSEARVKQLGAAVEITLIAADDVSGVDAIRWEGEGTFWATFQEAFVRALTDHEQVIEFAATDRAGNEEARRRITLPPVSKMDTIAIALTSAPDLARSENDS</sequence>
<feature type="domain" description="Non-reducing end beta-L-arabinofuranosidase-like GH127 catalytic" evidence="1">
    <location>
        <begin position="26"/>
        <end position="432"/>
    </location>
</feature>
<accession>A0ABV5ENA7</accession>
<comment type="caution">
    <text evidence="3">The sequence shown here is derived from an EMBL/GenBank/DDBJ whole genome shotgun (WGS) entry which is preliminary data.</text>
</comment>
<gene>
    <name evidence="3" type="ORF">AB7P39_01100</name>
</gene>
<dbReference type="SUPFAM" id="SSF48208">
    <property type="entry name" value="Six-hairpin glycosidases"/>
    <property type="match status" value="1"/>
</dbReference>
<feature type="domain" description="Non-reducing end beta-L-arabinofuranosidase-like GH127 middle" evidence="2">
    <location>
        <begin position="447"/>
        <end position="542"/>
    </location>
</feature>
<keyword evidence="4" id="KW-1185">Reference proteome</keyword>
<dbReference type="PANTHER" id="PTHR31151">
    <property type="entry name" value="PROLINE-TRNA LIGASE (DUF1680)"/>
    <property type="match status" value="1"/>
</dbReference>
<dbReference type="InterPro" id="IPR012878">
    <property type="entry name" value="Beta-AFase-like_GH127_cat"/>
</dbReference>
<evidence type="ECO:0000313" key="4">
    <source>
        <dbReference type="Proteomes" id="UP001589643"/>
    </source>
</evidence>
<evidence type="ECO:0000313" key="3">
    <source>
        <dbReference type="EMBL" id="MFB8891431.1"/>
    </source>
</evidence>
<dbReference type="Proteomes" id="UP001589643">
    <property type="component" value="Unassembled WGS sequence"/>
</dbReference>
<dbReference type="Pfam" id="PF20736">
    <property type="entry name" value="Glyco_hydro127M"/>
    <property type="match status" value="1"/>
</dbReference>
<protein>
    <submittedName>
        <fullName evidence="3">Beta-L-arabinofuranosidase domain-containing protein</fullName>
    </submittedName>
</protein>